<dbReference type="SMART" id="SM00866">
    <property type="entry name" value="UTRA"/>
    <property type="match status" value="1"/>
</dbReference>
<dbReference type="Proteomes" id="UP000256253">
    <property type="component" value="Unassembled WGS sequence"/>
</dbReference>
<evidence type="ECO:0000313" key="6">
    <source>
        <dbReference type="Proteomes" id="UP000256253"/>
    </source>
</evidence>
<evidence type="ECO:0000259" key="4">
    <source>
        <dbReference type="PROSITE" id="PS50949"/>
    </source>
</evidence>
<dbReference type="SMART" id="SM00345">
    <property type="entry name" value="HTH_GNTR"/>
    <property type="match status" value="1"/>
</dbReference>
<dbReference type="InterPro" id="IPR011663">
    <property type="entry name" value="UTRA"/>
</dbReference>
<proteinExistence type="predicted"/>
<dbReference type="SUPFAM" id="SSF64288">
    <property type="entry name" value="Chorismate lyase-like"/>
    <property type="match status" value="1"/>
</dbReference>
<dbReference type="AlphaFoldDB" id="A0A3D9UWV8"/>
<dbReference type="InterPro" id="IPR050679">
    <property type="entry name" value="Bact_HTH_transcr_reg"/>
</dbReference>
<dbReference type="InterPro" id="IPR000524">
    <property type="entry name" value="Tscrpt_reg_HTH_GntR"/>
</dbReference>
<dbReference type="Gene3D" id="3.40.1410.10">
    <property type="entry name" value="Chorismate lyase-like"/>
    <property type="match status" value="1"/>
</dbReference>
<name>A0A3D9UWV8_9MICO</name>
<dbReference type="PROSITE" id="PS50949">
    <property type="entry name" value="HTH_GNTR"/>
    <property type="match status" value="1"/>
</dbReference>
<dbReference type="Pfam" id="PF07702">
    <property type="entry name" value="UTRA"/>
    <property type="match status" value="1"/>
</dbReference>
<dbReference type="GO" id="GO:0003700">
    <property type="term" value="F:DNA-binding transcription factor activity"/>
    <property type="evidence" value="ECO:0007669"/>
    <property type="project" value="InterPro"/>
</dbReference>
<dbReference type="OrthoDB" id="3194402at2"/>
<evidence type="ECO:0000256" key="1">
    <source>
        <dbReference type="ARBA" id="ARBA00023015"/>
    </source>
</evidence>
<gene>
    <name evidence="5" type="ORF">DFJ65_0215</name>
</gene>
<organism evidence="5 6">
    <name type="scientific">Calidifontibacter indicus</name>
    <dbReference type="NCBI Taxonomy" id="419650"/>
    <lineage>
        <taxon>Bacteria</taxon>
        <taxon>Bacillati</taxon>
        <taxon>Actinomycetota</taxon>
        <taxon>Actinomycetes</taxon>
        <taxon>Micrococcales</taxon>
        <taxon>Dermacoccaceae</taxon>
        <taxon>Calidifontibacter</taxon>
    </lineage>
</organism>
<accession>A0A3D9UWV8</accession>
<keyword evidence="3" id="KW-0804">Transcription</keyword>
<keyword evidence="6" id="KW-1185">Reference proteome</keyword>
<dbReference type="GO" id="GO:0045892">
    <property type="term" value="P:negative regulation of DNA-templated transcription"/>
    <property type="evidence" value="ECO:0007669"/>
    <property type="project" value="TreeGrafter"/>
</dbReference>
<dbReference type="InterPro" id="IPR036388">
    <property type="entry name" value="WH-like_DNA-bd_sf"/>
</dbReference>
<dbReference type="SUPFAM" id="SSF46785">
    <property type="entry name" value="Winged helix' DNA-binding domain"/>
    <property type="match status" value="1"/>
</dbReference>
<dbReference type="PANTHER" id="PTHR44846:SF17">
    <property type="entry name" value="GNTR-FAMILY TRANSCRIPTIONAL REGULATOR"/>
    <property type="match status" value="1"/>
</dbReference>
<feature type="domain" description="HTH gntR-type" evidence="4">
    <location>
        <begin position="15"/>
        <end position="83"/>
    </location>
</feature>
<dbReference type="CDD" id="cd07377">
    <property type="entry name" value="WHTH_GntR"/>
    <property type="match status" value="1"/>
</dbReference>
<reference evidence="5 6" key="1">
    <citation type="submission" date="2018-08" db="EMBL/GenBank/DDBJ databases">
        <title>Sequencing the genomes of 1000 actinobacteria strains.</title>
        <authorList>
            <person name="Klenk H.-P."/>
        </authorList>
    </citation>
    <scope>NUCLEOTIDE SEQUENCE [LARGE SCALE GENOMIC DNA]</scope>
    <source>
        <strain evidence="5 6">DSM 22967</strain>
    </source>
</reference>
<dbReference type="RefSeq" id="WP_115921413.1">
    <property type="nucleotide sequence ID" value="NZ_CBDRMH010000004.1"/>
</dbReference>
<evidence type="ECO:0000256" key="2">
    <source>
        <dbReference type="ARBA" id="ARBA00023125"/>
    </source>
</evidence>
<dbReference type="InterPro" id="IPR028978">
    <property type="entry name" value="Chorismate_lyase_/UTRA_dom_sf"/>
</dbReference>
<evidence type="ECO:0000313" key="5">
    <source>
        <dbReference type="EMBL" id="REF29281.1"/>
    </source>
</evidence>
<dbReference type="InterPro" id="IPR036390">
    <property type="entry name" value="WH_DNA-bd_sf"/>
</dbReference>
<comment type="caution">
    <text evidence="5">The sequence shown here is derived from an EMBL/GenBank/DDBJ whole genome shotgun (WGS) entry which is preliminary data.</text>
</comment>
<protein>
    <submittedName>
        <fullName evidence="5">GntR family transcriptional regulator</fullName>
    </submittedName>
</protein>
<dbReference type="Gene3D" id="1.10.10.10">
    <property type="entry name" value="Winged helix-like DNA-binding domain superfamily/Winged helix DNA-binding domain"/>
    <property type="match status" value="1"/>
</dbReference>
<keyword evidence="2" id="KW-0238">DNA-binding</keyword>
<evidence type="ECO:0000256" key="3">
    <source>
        <dbReference type="ARBA" id="ARBA00023163"/>
    </source>
</evidence>
<dbReference type="EMBL" id="QTUA01000001">
    <property type="protein sequence ID" value="REF29281.1"/>
    <property type="molecule type" value="Genomic_DNA"/>
</dbReference>
<dbReference type="PANTHER" id="PTHR44846">
    <property type="entry name" value="MANNOSYL-D-GLYCERATE TRANSPORT/METABOLISM SYSTEM REPRESSOR MNGR-RELATED"/>
    <property type="match status" value="1"/>
</dbReference>
<sequence>MAETVPVVIDRTSPIPLYYQLAQQLTAAIEGGKLKPGDPFENELAMAERLDLSRPTVRRAIAELVQRGLVTRRRGIGTTVASEVIHRRDELTSLYEDLVRSGKEPRTELLDFDRAAHSPVAAEFFEVPKNTDLVFVRRLRYAGDQPLSILCNWLLPQAARFDGSQLVERGLYALLREVGVRPVVAKQRIGARRPTPAERSMLHTAKGEPLLTMTRRAFDEAGQPVEYGDHVYRADQYAIDITVHEN</sequence>
<dbReference type="Pfam" id="PF00392">
    <property type="entry name" value="GntR"/>
    <property type="match status" value="1"/>
</dbReference>
<dbReference type="PRINTS" id="PR00035">
    <property type="entry name" value="HTHGNTR"/>
</dbReference>
<dbReference type="GO" id="GO:0003677">
    <property type="term" value="F:DNA binding"/>
    <property type="evidence" value="ECO:0007669"/>
    <property type="project" value="UniProtKB-KW"/>
</dbReference>
<keyword evidence="1" id="KW-0805">Transcription regulation</keyword>